<evidence type="ECO:0000256" key="1">
    <source>
        <dbReference type="ARBA" id="ARBA00022741"/>
    </source>
</evidence>
<evidence type="ECO:0000313" key="7">
    <source>
        <dbReference type="Proteomes" id="UP000053477"/>
    </source>
</evidence>
<dbReference type="SUPFAM" id="SSF56112">
    <property type="entry name" value="Protein kinase-like (PK-like)"/>
    <property type="match status" value="1"/>
</dbReference>
<accession>A0A0H2RX58</accession>
<dbReference type="STRING" id="27342.A0A0H2RX58"/>
<proteinExistence type="inferred from homology"/>
<keyword evidence="1 3" id="KW-0547">Nucleotide-binding</keyword>
<keyword evidence="6" id="KW-0808">Transferase</keyword>
<dbReference type="InParanoid" id="A0A0H2RX58"/>
<sequence>MWPAEDDYASSAPPLLPSRQWLDKIFQNYGERDINLAGQIFDIEPTPIGMGSTSDVFRAKSSKHNELVAVKRIRLFLLDNVEFAKSLSREMRIWSQLNHPNVLPLLGFFLDGPKGIPNFISKWMKNGTVVDYAKRKHAELKWNDETLRRIVREMAMGLDYLHDKRFIVHADLKGSNVLMSDDDRPLLADFGLAVSSSSGSLGQSAHHGNKGTLRWMAIELHKSLSSLDPSEIPRHTVKTDIWSFGMVVYEIIALKDPYASIKSDILVSKAILAGQLPIHPWPSLCQLRELFPSKFITQQIYTTVEACWNNDPQNRPSAKDIVFQLGGSVRLRSRTVVELIEATERKIETVNLLSFQTELGVPGSLLEEFGAEELAKIGDGNGEMEIVSCFESSTGSLAEGSRTCWGGTSEFV</sequence>
<feature type="domain" description="Protein kinase" evidence="5">
    <location>
        <begin position="42"/>
        <end position="331"/>
    </location>
</feature>
<dbReference type="Gene3D" id="1.10.510.10">
    <property type="entry name" value="Transferase(Phosphotransferase) domain 1"/>
    <property type="match status" value="1"/>
</dbReference>
<dbReference type="AlphaFoldDB" id="A0A0H2RX58"/>
<evidence type="ECO:0000256" key="2">
    <source>
        <dbReference type="ARBA" id="ARBA00022840"/>
    </source>
</evidence>
<evidence type="ECO:0000256" key="3">
    <source>
        <dbReference type="PROSITE-ProRule" id="PRU10141"/>
    </source>
</evidence>
<reference evidence="6 7" key="1">
    <citation type="submission" date="2015-04" db="EMBL/GenBank/DDBJ databases">
        <title>Complete genome sequence of Schizopora paradoxa KUC8140, a cosmopolitan wood degrader in East Asia.</title>
        <authorList>
            <consortium name="DOE Joint Genome Institute"/>
            <person name="Min B."/>
            <person name="Park H."/>
            <person name="Jang Y."/>
            <person name="Kim J.-J."/>
            <person name="Kim K.H."/>
            <person name="Pangilinan J."/>
            <person name="Lipzen A."/>
            <person name="Riley R."/>
            <person name="Grigoriev I.V."/>
            <person name="Spatafora J.W."/>
            <person name="Choi I.-G."/>
        </authorList>
    </citation>
    <scope>NUCLEOTIDE SEQUENCE [LARGE SCALE GENOMIC DNA]</scope>
    <source>
        <strain evidence="6 7">KUC8140</strain>
    </source>
</reference>
<dbReference type="GO" id="GO:0005524">
    <property type="term" value="F:ATP binding"/>
    <property type="evidence" value="ECO:0007669"/>
    <property type="project" value="UniProtKB-UniRule"/>
</dbReference>
<dbReference type="InterPro" id="IPR017441">
    <property type="entry name" value="Protein_kinase_ATP_BS"/>
</dbReference>
<dbReference type="InterPro" id="IPR051681">
    <property type="entry name" value="Ser/Thr_Kinases-Pseudokinases"/>
</dbReference>
<dbReference type="PROSITE" id="PS00108">
    <property type="entry name" value="PROTEIN_KINASE_ST"/>
    <property type="match status" value="1"/>
</dbReference>
<dbReference type="Proteomes" id="UP000053477">
    <property type="component" value="Unassembled WGS sequence"/>
</dbReference>
<dbReference type="SMART" id="SM00220">
    <property type="entry name" value="S_TKc"/>
    <property type="match status" value="1"/>
</dbReference>
<dbReference type="GO" id="GO:0004674">
    <property type="term" value="F:protein serine/threonine kinase activity"/>
    <property type="evidence" value="ECO:0007669"/>
    <property type="project" value="UniProtKB-KW"/>
</dbReference>
<dbReference type="OrthoDB" id="541276at2759"/>
<organism evidence="6 7">
    <name type="scientific">Schizopora paradoxa</name>
    <dbReference type="NCBI Taxonomy" id="27342"/>
    <lineage>
        <taxon>Eukaryota</taxon>
        <taxon>Fungi</taxon>
        <taxon>Dikarya</taxon>
        <taxon>Basidiomycota</taxon>
        <taxon>Agaricomycotina</taxon>
        <taxon>Agaricomycetes</taxon>
        <taxon>Hymenochaetales</taxon>
        <taxon>Schizoporaceae</taxon>
        <taxon>Schizopora</taxon>
    </lineage>
</organism>
<keyword evidence="4" id="KW-0723">Serine/threonine-protein kinase</keyword>
<dbReference type="EMBL" id="KQ085913">
    <property type="protein sequence ID" value="KLO16655.1"/>
    <property type="molecule type" value="Genomic_DNA"/>
</dbReference>
<dbReference type="InterPro" id="IPR008271">
    <property type="entry name" value="Ser/Thr_kinase_AS"/>
</dbReference>
<keyword evidence="7" id="KW-1185">Reference proteome</keyword>
<dbReference type="InterPro" id="IPR000719">
    <property type="entry name" value="Prot_kinase_dom"/>
</dbReference>
<gene>
    <name evidence="6" type="ORF">SCHPADRAFT_901314</name>
</gene>
<comment type="similarity">
    <text evidence="4">Belongs to the protein kinase superfamily.</text>
</comment>
<dbReference type="InterPro" id="IPR011009">
    <property type="entry name" value="Kinase-like_dom_sf"/>
</dbReference>
<evidence type="ECO:0000259" key="5">
    <source>
        <dbReference type="PROSITE" id="PS50011"/>
    </source>
</evidence>
<keyword evidence="6" id="KW-0418">Kinase</keyword>
<dbReference type="Pfam" id="PF00069">
    <property type="entry name" value="Pkinase"/>
    <property type="match status" value="1"/>
</dbReference>
<feature type="binding site" evidence="3">
    <location>
        <position position="71"/>
    </location>
    <ligand>
        <name>ATP</name>
        <dbReference type="ChEBI" id="CHEBI:30616"/>
    </ligand>
</feature>
<dbReference type="PANTHER" id="PTHR44329">
    <property type="entry name" value="SERINE/THREONINE-PROTEIN KINASE TNNI3K-RELATED"/>
    <property type="match status" value="1"/>
</dbReference>
<dbReference type="PROSITE" id="PS00107">
    <property type="entry name" value="PROTEIN_KINASE_ATP"/>
    <property type="match status" value="1"/>
</dbReference>
<evidence type="ECO:0000256" key="4">
    <source>
        <dbReference type="RuleBase" id="RU000304"/>
    </source>
</evidence>
<dbReference type="PROSITE" id="PS50011">
    <property type="entry name" value="PROTEIN_KINASE_DOM"/>
    <property type="match status" value="1"/>
</dbReference>
<protein>
    <submittedName>
        <fullName evidence="6">Kinase-like protein</fullName>
    </submittedName>
</protein>
<evidence type="ECO:0000313" key="6">
    <source>
        <dbReference type="EMBL" id="KLO16655.1"/>
    </source>
</evidence>
<keyword evidence="2 3" id="KW-0067">ATP-binding</keyword>
<dbReference type="PANTHER" id="PTHR44329:SF214">
    <property type="entry name" value="PROTEIN KINASE DOMAIN-CONTAINING PROTEIN"/>
    <property type="match status" value="1"/>
</dbReference>
<name>A0A0H2RX58_9AGAM</name>